<gene>
    <name evidence="2" type="ORF">DCE93_06135</name>
</gene>
<dbReference type="AlphaFoldDB" id="A0A2S0WVG5"/>
<feature type="transmembrane region" description="Helical" evidence="1">
    <location>
        <begin position="21"/>
        <end position="41"/>
    </location>
</feature>
<evidence type="ECO:0000256" key="1">
    <source>
        <dbReference type="SAM" id="Phobius"/>
    </source>
</evidence>
<accession>A0A2S0WVG5</accession>
<sequence length="150" mass="16002">MSKAYFTSTSPRRGRVPFGHYVLALALGAVLTIAVALVVAATNPDDFWLAAGIGALCAAYPSVSLGLKVFVSNNTVSRDERGEQSVELLWMRQAGSGAFLDVLIATIVAAVIVMVFRFEVDALPVLLALIALSAVDAGLHYFVIRHRALK</sequence>
<protein>
    <submittedName>
        <fullName evidence="2">Uncharacterized protein</fullName>
    </submittedName>
</protein>
<evidence type="ECO:0000313" key="2">
    <source>
        <dbReference type="EMBL" id="AWB95290.1"/>
    </source>
</evidence>
<keyword evidence="3" id="KW-1185">Reference proteome</keyword>
<organism evidence="2 3">
    <name type="scientific">Agromyces badenianii</name>
    <dbReference type="NCBI Taxonomy" id="2080742"/>
    <lineage>
        <taxon>Bacteria</taxon>
        <taxon>Bacillati</taxon>
        <taxon>Actinomycetota</taxon>
        <taxon>Actinomycetes</taxon>
        <taxon>Micrococcales</taxon>
        <taxon>Microbacteriaceae</taxon>
        <taxon>Agromyces</taxon>
    </lineage>
</organism>
<reference evidence="2 3" key="1">
    <citation type="submission" date="2018-04" db="EMBL/GenBank/DDBJ databases">
        <authorList>
            <person name="Li J."/>
        </authorList>
    </citation>
    <scope>NUCLEOTIDE SEQUENCE [LARGE SCALE GENOMIC DNA]</scope>
    <source>
        <strain evidence="3">30A</strain>
    </source>
</reference>
<keyword evidence="1" id="KW-1133">Transmembrane helix</keyword>
<feature type="transmembrane region" description="Helical" evidence="1">
    <location>
        <begin position="47"/>
        <end position="71"/>
    </location>
</feature>
<keyword evidence="1" id="KW-0812">Transmembrane</keyword>
<evidence type="ECO:0000313" key="3">
    <source>
        <dbReference type="Proteomes" id="UP000244729"/>
    </source>
</evidence>
<name>A0A2S0WVG5_9MICO</name>
<dbReference type="OrthoDB" id="4883526at2"/>
<feature type="transmembrane region" description="Helical" evidence="1">
    <location>
        <begin position="122"/>
        <end position="144"/>
    </location>
</feature>
<dbReference type="KEGG" id="agm:DCE93_06135"/>
<proteinExistence type="predicted"/>
<keyword evidence="1" id="KW-0472">Membrane</keyword>
<dbReference type="Proteomes" id="UP000244729">
    <property type="component" value="Chromosome"/>
</dbReference>
<feature type="transmembrane region" description="Helical" evidence="1">
    <location>
        <begin position="98"/>
        <end position="116"/>
    </location>
</feature>
<dbReference type="EMBL" id="CP028913">
    <property type="protein sequence ID" value="AWB95290.1"/>
    <property type="molecule type" value="Genomic_DNA"/>
</dbReference>